<evidence type="ECO:0000256" key="3">
    <source>
        <dbReference type="ARBA" id="ARBA00022840"/>
    </source>
</evidence>
<dbReference type="AlphaFoldDB" id="A0A6H9XAJ9"/>
<dbReference type="Proteomes" id="UP000249886">
    <property type="component" value="Unassembled WGS sequence"/>
</dbReference>
<dbReference type="GO" id="GO:0016887">
    <property type="term" value="F:ATP hydrolysis activity"/>
    <property type="evidence" value="ECO:0007669"/>
    <property type="project" value="InterPro"/>
</dbReference>
<dbReference type="SMART" id="SM00382">
    <property type="entry name" value="AAA"/>
    <property type="match status" value="1"/>
</dbReference>
<dbReference type="InterPro" id="IPR010230">
    <property type="entry name" value="FeS-cluster_ATPase_SufC"/>
</dbReference>
<dbReference type="GO" id="GO:0005524">
    <property type="term" value="F:ATP binding"/>
    <property type="evidence" value="ECO:0007669"/>
    <property type="project" value="UniProtKB-KW"/>
</dbReference>
<evidence type="ECO:0000313" key="5">
    <source>
        <dbReference type="EMBL" id="SPW31731.1"/>
    </source>
</evidence>
<keyword evidence="2" id="KW-0547">Nucleotide-binding</keyword>
<evidence type="ECO:0000256" key="2">
    <source>
        <dbReference type="ARBA" id="ARBA00022741"/>
    </source>
</evidence>
<organism evidence="5 6">
    <name type="scientific">Corynebacterium matruchotii</name>
    <dbReference type="NCBI Taxonomy" id="43768"/>
    <lineage>
        <taxon>Bacteria</taxon>
        <taxon>Bacillati</taxon>
        <taxon>Actinomycetota</taxon>
        <taxon>Actinomycetes</taxon>
        <taxon>Mycobacteriales</taxon>
        <taxon>Corynebacteriaceae</taxon>
        <taxon>Corynebacterium</taxon>
    </lineage>
</organism>
<name>A0A6H9XAJ9_9CORY</name>
<dbReference type="PANTHER" id="PTHR43204">
    <property type="entry name" value="ABC TRANSPORTER I FAMILY MEMBER 6, CHLOROPLASTIC"/>
    <property type="match status" value="1"/>
</dbReference>
<gene>
    <name evidence="5" type="ORF">NCTC10254_02200</name>
</gene>
<dbReference type="PANTHER" id="PTHR43204:SF1">
    <property type="entry name" value="ABC TRANSPORTER I FAMILY MEMBER 6, CHLOROPLASTIC"/>
    <property type="match status" value="1"/>
</dbReference>
<dbReference type="Gene3D" id="3.40.50.300">
    <property type="entry name" value="P-loop containing nucleotide triphosphate hydrolases"/>
    <property type="match status" value="1"/>
</dbReference>
<accession>A0A6H9XAJ9</accession>
<protein>
    <submittedName>
        <fullName evidence="5">ABC transporter-related protein</fullName>
    </submittedName>
</protein>
<dbReference type="InterPro" id="IPR003439">
    <property type="entry name" value="ABC_transporter-like_ATP-bd"/>
</dbReference>
<dbReference type="GeneID" id="84574863"/>
<dbReference type="Pfam" id="PF00005">
    <property type="entry name" value="ABC_tran"/>
    <property type="match status" value="1"/>
</dbReference>
<reference evidence="5 6" key="1">
    <citation type="submission" date="2018-06" db="EMBL/GenBank/DDBJ databases">
        <authorList>
            <consortium name="Pathogen Informatics"/>
            <person name="Doyle S."/>
        </authorList>
    </citation>
    <scope>NUCLEOTIDE SEQUENCE [LARGE SCALE GENOMIC DNA]</scope>
    <source>
        <strain evidence="5 6">NCTC10254</strain>
    </source>
</reference>
<proteinExistence type="inferred from homology"/>
<evidence type="ECO:0000259" key="4">
    <source>
        <dbReference type="PROSITE" id="PS50893"/>
    </source>
</evidence>
<dbReference type="RefSeq" id="WP_005527325.1">
    <property type="nucleotide sequence ID" value="NZ_CAJPQJ010000025.1"/>
</dbReference>
<dbReference type="InterPro" id="IPR027417">
    <property type="entry name" value="P-loop_NTPase"/>
</dbReference>
<comment type="similarity">
    <text evidence="1">Belongs to the ABC transporter superfamily. Ycf16 family.</text>
</comment>
<sequence length="243" mass="25927">MPQPPTTPALSLNNINISIAGKEICHDINLTINPGECHILIGPNGSGKSTLLCAIMGIKPFTITSGTILLNGVDITTYGITDRARAGLGLAFQRPIGLEGVSVRRLAHALGATHRLETAAHRLGVDYLIDRDVNTGFSGGELKRWEVAKLELQDPQVCLFDEPESGVDLQQVGVVSTAINHLMSTPTASGKHRAALAITHTGFLLDGVDATAGHLMVDGRIIETANPRDLFERIRRTGYVPTA</sequence>
<dbReference type="EMBL" id="UARK01000032">
    <property type="protein sequence ID" value="SPW31731.1"/>
    <property type="molecule type" value="Genomic_DNA"/>
</dbReference>
<evidence type="ECO:0000313" key="6">
    <source>
        <dbReference type="Proteomes" id="UP000249886"/>
    </source>
</evidence>
<keyword evidence="3" id="KW-0067">ATP-binding</keyword>
<dbReference type="SUPFAM" id="SSF52540">
    <property type="entry name" value="P-loop containing nucleoside triphosphate hydrolases"/>
    <property type="match status" value="1"/>
</dbReference>
<dbReference type="PROSITE" id="PS50893">
    <property type="entry name" value="ABC_TRANSPORTER_2"/>
    <property type="match status" value="1"/>
</dbReference>
<dbReference type="InterPro" id="IPR003593">
    <property type="entry name" value="AAA+_ATPase"/>
</dbReference>
<evidence type="ECO:0000256" key="1">
    <source>
        <dbReference type="ARBA" id="ARBA00006216"/>
    </source>
</evidence>
<feature type="domain" description="ABC transporter" evidence="4">
    <location>
        <begin position="10"/>
        <end position="243"/>
    </location>
</feature>
<comment type="caution">
    <text evidence="5">The sequence shown here is derived from an EMBL/GenBank/DDBJ whole genome shotgun (WGS) entry which is preliminary data.</text>
</comment>